<feature type="transmembrane region" description="Helical" evidence="9">
    <location>
        <begin position="321"/>
        <end position="340"/>
    </location>
</feature>
<feature type="transmembrane region" description="Helical" evidence="9">
    <location>
        <begin position="352"/>
        <end position="368"/>
    </location>
</feature>
<feature type="transmembrane region" description="Helical" evidence="9">
    <location>
        <begin position="98"/>
        <end position="119"/>
    </location>
</feature>
<gene>
    <name evidence="11" type="ORF">KC729_12800</name>
</gene>
<feature type="transmembrane region" description="Helical" evidence="9">
    <location>
        <begin position="282"/>
        <end position="301"/>
    </location>
</feature>
<reference evidence="11" key="2">
    <citation type="journal article" date="2021" name="Microbiome">
        <title>Successional dynamics and alternative stable states in a saline activated sludge microbial community over 9 years.</title>
        <authorList>
            <person name="Wang Y."/>
            <person name="Ye J."/>
            <person name="Ju F."/>
            <person name="Liu L."/>
            <person name="Boyd J.A."/>
            <person name="Deng Y."/>
            <person name="Parks D.H."/>
            <person name="Jiang X."/>
            <person name="Yin X."/>
            <person name="Woodcroft B.J."/>
            <person name="Tyson G.W."/>
            <person name="Hugenholtz P."/>
            <person name="Polz M.F."/>
            <person name="Zhang T."/>
        </authorList>
    </citation>
    <scope>NUCLEOTIDE SEQUENCE</scope>
    <source>
        <strain evidence="11">HKST-UBA01</strain>
    </source>
</reference>
<evidence type="ECO:0000256" key="9">
    <source>
        <dbReference type="SAM" id="Phobius"/>
    </source>
</evidence>
<dbReference type="AlphaFoldDB" id="A0A956LZV1"/>
<keyword evidence="5 9" id="KW-0812">Transmembrane</keyword>
<dbReference type="InterPro" id="IPR050297">
    <property type="entry name" value="LipidA_mod_glycosyltrf_83"/>
</dbReference>
<evidence type="ECO:0000259" key="10">
    <source>
        <dbReference type="Pfam" id="PF13231"/>
    </source>
</evidence>
<protein>
    <submittedName>
        <fullName evidence="11">Glycosyltransferase family 39 protein</fullName>
        <ecNumber evidence="11">2.4.-.-</ecNumber>
    </submittedName>
</protein>
<dbReference type="PANTHER" id="PTHR33908">
    <property type="entry name" value="MANNOSYLTRANSFERASE YKCB-RELATED"/>
    <property type="match status" value="1"/>
</dbReference>
<evidence type="ECO:0000256" key="8">
    <source>
        <dbReference type="SAM" id="MobiDB-lite"/>
    </source>
</evidence>
<evidence type="ECO:0000256" key="4">
    <source>
        <dbReference type="ARBA" id="ARBA00022679"/>
    </source>
</evidence>
<dbReference type="EC" id="2.4.-.-" evidence="11"/>
<dbReference type="Pfam" id="PF13231">
    <property type="entry name" value="PMT_2"/>
    <property type="match status" value="1"/>
</dbReference>
<keyword evidence="2" id="KW-1003">Cell membrane</keyword>
<evidence type="ECO:0000256" key="3">
    <source>
        <dbReference type="ARBA" id="ARBA00022676"/>
    </source>
</evidence>
<dbReference type="GO" id="GO:0009103">
    <property type="term" value="P:lipopolysaccharide biosynthetic process"/>
    <property type="evidence" value="ECO:0007669"/>
    <property type="project" value="UniProtKB-ARBA"/>
</dbReference>
<evidence type="ECO:0000313" key="12">
    <source>
        <dbReference type="Proteomes" id="UP000697710"/>
    </source>
</evidence>
<evidence type="ECO:0000256" key="1">
    <source>
        <dbReference type="ARBA" id="ARBA00004651"/>
    </source>
</evidence>
<feature type="transmembrane region" description="Helical" evidence="9">
    <location>
        <begin position="219"/>
        <end position="238"/>
    </location>
</feature>
<keyword evidence="3 11" id="KW-0328">Glycosyltransferase</keyword>
<comment type="caution">
    <text evidence="11">The sequence shown here is derived from an EMBL/GenBank/DDBJ whole genome shotgun (WGS) entry which is preliminary data.</text>
</comment>
<accession>A0A956LZV1</accession>
<sequence>METLKGLAIAACFAILSGWLAWLASAPSIAITPDSVQYISAAQSIAGGAGISTRVTEVGDGGHQPLSSWPPVYPFVLAAGTQRLESGQRVVAMDWVRLVNVLAVILLLFPFAWLARVVVGGTESMLCLVWLAASRPTYLLASFAWSETLFVLLSVSALACTVRGLARDETEAHRVRWLLLAGTMAALAALTRYLGVSLVLALAITVLLRSEGEPSRRTLRRIACVTGPALVSVTVWVGRNLVLTGRGFGSSPPAGEHAASHALLDTLLTLGRDWILPAALPTWLLFPGVVAATAAGLWLLWRSAVGFGPETFEQHPLQLTAATALTQYLWIYLALLLASASTISLDPVNTRLLAPIYPCVILLLAPLLRGMIEQLTPRLAGWALGALAVLFVFQVLGTAEYLVAPRESRQLTAPYWRTVVWSNEEIEAAPQIRYLRRLPAESVVLTNVWEMVTFTTGLPTKIWPERPSPEAMSRRLAGDYLLWDPAYRAYLPDPVELLGEDATRSLRLLGTWDGVKLYRIEPEGSVFTPSAYPSESGKASGTDSDATRGSQIGMIPGDGPSAPNRSR</sequence>
<evidence type="ECO:0000313" key="11">
    <source>
        <dbReference type="EMBL" id="MCA9728559.1"/>
    </source>
</evidence>
<dbReference type="InterPro" id="IPR038731">
    <property type="entry name" value="RgtA/B/C-like"/>
</dbReference>
<comment type="subcellular location">
    <subcellularLocation>
        <location evidence="1">Cell membrane</location>
        <topology evidence="1">Multi-pass membrane protein</topology>
    </subcellularLocation>
</comment>
<feature type="transmembrane region" description="Helical" evidence="9">
    <location>
        <begin position="380"/>
        <end position="403"/>
    </location>
</feature>
<evidence type="ECO:0000256" key="2">
    <source>
        <dbReference type="ARBA" id="ARBA00022475"/>
    </source>
</evidence>
<dbReference type="Proteomes" id="UP000697710">
    <property type="component" value="Unassembled WGS sequence"/>
</dbReference>
<feature type="transmembrane region" description="Helical" evidence="9">
    <location>
        <begin position="139"/>
        <end position="165"/>
    </location>
</feature>
<reference evidence="11" key="1">
    <citation type="submission" date="2020-04" db="EMBL/GenBank/DDBJ databases">
        <authorList>
            <person name="Zhang T."/>
        </authorList>
    </citation>
    <scope>NUCLEOTIDE SEQUENCE</scope>
    <source>
        <strain evidence="11">HKST-UBA01</strain>
    </source>
</reference>
<evidence type="ECO:0000256" key="6">
    <source>
        <dbReference type="ARBA" id="ARBA00022989"/>
    </source>
</evidence>
<dbReference type="GO" id="GO:0016763">
    <property type="term" value="F:pentosyltransferase activity"/>
    <property type="evidence" value="ECO:0007669"/>
    <property type="project" value="TreeGrafter"/>
</dbReference>
<feature type="domain" description="Glycosyltransferase RgtA/B/C/D-like" evidence="10">
    <location>
        <begin position="70"/>
        <end position="214"/>
    </location>
</feature>
<organism evidence="11 12">
    <name type="scientific">Eiseniibacteriota bacterium</name>
    <dbReference type="NCBI Taxonomy" id="2212470"/>
    <lineage>
        <taxon>Bacteria</taxon>
        <taxon>Candidatus Eiseniibacteriota</taxon>
    </lineage>
</organism>
<feature type="region of interest" description="Disordered" evidence="8">
    <location>
        <begin position="528"/>
        <end position="567"/>
    </location>
</feature>
<evidence type="ECO:0000256" key="5">
    <source>
        <dbReference type="ARBA" id="ARBA00022692"/>
    </source>
</evidence>
<keyword evidence="6 9" id="KW-1133">Transmembrane helix</keyword>
<keyword evidence="4 11" id="KW-0808">Transferase</keyword>
<name>A0A956LZV1_UNCEI</name>
<dbReference type="GO" id="GO:0005886">
    <property type="term" value="C:plasma membrane"/>
    <property type="evidence" value="ECO:0007669"/>
    <property type="project" value="UniProtKB-SubCell"/>
</dbReference>
<keyword evidence="7 9" id="KW-0472">Membrane</keyword>
<feature type="compositionally biased region" description="Polar residues" evidence="8">
    <location>
        <begin position="528"/>
        <end position="550"/>
    </location>
</feature>
<dbReference type="PANTHER" id="PTHR33908:SF11">
    <property type="entry name" value="MEMBRANE PROTEIN"/>
    <property type="match status" value="1"/>
</dbReference>
<feature type="transmembrane region" description="Helical" evidence="9">
    <location>
        <begin position="6"/>
        <end position="24"/>
    </location>
</feature>
<dbReference type="EMBL" id="JAGQHR010000416">
    <property type="protein sequence ID" value="MCA9728559.1"/>
    <property type="molecule type" value="Genomic_DNA"/>
</dbReference>
<proteinExistence type="predicted"/>
<evidence type="ECO:0000256" key="7">
    <source>
        <dbReference type="ARBA" id="ARBA00023136"/>
    </source>
</evidence>
<feature type="transmembrane region" description="Helical" evidence="9">
    <location>
        <begin position="177"/>
        <end position="207"/>
    </location>
</feature>